<dbReference type="EMBL" id="WHWC01000003">
    <property type="protein sequence ID" value="KAG8385747.1"/>
    <property type="molecule type" value="Genomic_DNA"/>
</dbReference>
<accession>A0AAV6Y021</accession>
<gene>
    <name evidence="2" type="ORF">BUALT_Bualt03G0077500</name>
</gene>
<proteinExistence type="predicted"/>
<dbReference type="PANTHER" id="PTHR33386:SF26">
    <property type="entry name" value="ANKYRIN REPEAT PROTEIN"/>
    <property type="match status" value="1"/>
</dbReference>
<dbReference type="PANTHER" id="PTHR33386">
    <property type="entry name" value="OS02G0740600 PROTEIN"/>
    <property type="match status" value="1"/>
</dbReference>
<organism evidence="2 3">
    <name type="scientific">Buddleja alternifolia</name>
    <dbReference type="NCBI Taxonomy" id="168488"/>
    <lineage>
        <taxon>Eukaryota</taxon>
        <taxon>Viridiplantae</taxon>
        <taxon>Streptophyta</taxon>
        <taxon>Embryophyta</taxon>
        <taxon>Tracheophyta</taxon>
        <taxon>Spermatophyta</taxon>
        <taxon>Magnoliopsida</taxon>
        <taxon>eudicotyledons</taxon>
        <taxon>Gunneridae</taxon>
        <taxon>Pentapetalae</taxon>
        <taxon>asterids</taxon>
        <taxon>lamiids</taxon>
        <taxon>Lamiales</taxon>
        <taxon>Scrophulariaceae</taxon>
        <taxon>Buddlejeae</taxon>
        <taxon>Buddleja</taxon>
    </lineage>
</organism>
<sequence>MATDGPSWADQWGEGGFGAMEDDKTKTNKEAATKKKAASSAGFGKAKAVAVAGAQKVKNSTSMGIKWNDLFCQ</sequence>
<evidence type="ECO:0000256" key="1">
    <source>
        <dbReference type="SAM" id="MobiDB-lite"/>
    </source>
</evidence>
<protein>
    <submittedName>
        <fullName evidence="2">Uncharacterized protein</fullName>
    </submittedName>
</protein>
<comment type="caution">
    <text evidence="2">The sequence shown here is derived from an EMBL/GenBank/DDBJ whole genome shotgun (WGS) entry which is preliminary data.</text>
</comment>
<keyword evidence="3" id="KW-1185">Reference proteome</keyword>
<evidence type="ECO:0000313" key="3">
    <source>
        <dbReference type="Proteomes" id="UP000826271"/>
    </source>
</evidence>
<feature type="compositionally biased region" description="Basic and acidic residues" evidence="1">
    <location>
        <begin position="21"/>
        <end position="33"/>
    </location>
</feature>
<name>A0AAV6Y021_9LAMI</name>
<reference evidence="2" key="1">
    <citation type="submission" date="2019-10" db="EMBL/GenBank/DDBJ databases">
        <authorList>
            <person name="Zhang R."/>
            <person name="Pan Y."/>
            <person name="Wang J."/>
            <person name="Ma R."/>
            <person name="Yu S."/>
        </authorList>
    </citation>
    <scope>NUCLEOTIDE SEQUENCE</scope>
    <source>
        <strain evidence="2">LA-IB0</strain>
        <tissue evidence="2">Leaf</tissue>
    </source>
</reference>
<dbReference type="Proteomes" id="UP000826271">
    <property type="component" value="Unassembled WGS sequence"/>
</dbReference>
<evidence type="ECO:0000313" key="2">
    <source>
        <dbReference type="EMBL" id="KAG8385747.1"/>
    </source>
</evidence>
<feature type="region of interest" description="Disordered" evidence="1">
    <location>
        <begin position="1"/>
        <end position="43"/>
    </location>
</feature>
<dbReference type="AlphaFoldDB" id="A0AAV6Y021"/>